<dbReference type="GO" id="GO:0016787">
    <property type="term" value="F:hydrolase activity"/>
    <property type="evidence" value="ECO:0007669"/>
    <property type="project" value="UniProtKB-KW"/>
</dbReference>
<comment type="caution">
    <text evidence="1">The sequence shown here is derived from an EMBL/GenBank/DDBJ whole genome shotgun (WGS) entry which is preliminary data.</text>
</comment>
<accession>A0ABV2ZZJ1</accession>
<evidence type="ECO:0000313" key="1">
    <source>
        <dbReference type="EMBL" id="MEU3787996.1"/>
    </source>
</evidence>
<keyword evidence="2" id="KW-1185">Reference proteome</keyword>
<dbReference type="RefSeq" id="WP_334573895.1">
    <property type="nucleotide sequence ID" value="NZ_JBEZVE010000064.1"/>
</dbReference>
<dbReference type="InterPro" id="IPR033124">
    <property type="entry name" value="Ser_caboxypep_his_AS"/>
</dbReference>
<dbReference type="EMBL" id="JBEZVE010000064">
    <property type="protein sequence ID" value="MEU3787996.1"/>
    <property type="molecule type" value="Genomic_DNA"/>
</dbReference>
<dbReference type="InterPro" id="IPR029058">
    <property type="entry name" value="AB_hydrolase_fold"/>
</dbReference>
<dbReference type="Gene3D" id="3.40.50.1820">
    <property type="entry name" value="alpha/beta hydrolase"/>
    <property type="match status" value="1"/>
</dbReference>
<proteinExistence type="predicted"/>
<dbReference type="Proteomes" id="UP001550739">
    <property type="component" value="Unassembled WGS sequence"/>
</dbReference>
<gene>
    <name evidence="1" type="ORF">AB0E89_47145</name>
</gene>
<protein>
    <submittedName>
        <fullName evidence="1">Alpha/beta hydrolase</fullName>
    </submittedName>
</protein>
<dbReference type="PROSITE" id="PS00560">
    <property type="entry name" value="CARBOXYPEPT_SER_HIS"/>
    <property type="match status" value="1"/>
</dbReference>
<reference evidence="1 2" key="1">
    <citation type="submission" date="2024-06" db="EMBL/GenBank/DDBJ databases">
        <title>The Natural Products Discovery Center: Release of the First 8490 Sequenced Strains for Exploring Actinobacteria Biosynthetic Diversity.</title>
        <authorList>
            <person name="Kalkreuter E."/>
            <person name="Kautsar S.A."/>
            <person name="Yang D."/>
            <person name="Bader C.D."/>
            <person name="Teijaro C.N."/>
            <person name="Fluegel L."/>
            <person name="Davis C.M."/>
            <person name="Simpson J.R."/>
            <person name="Lauterbach L."/>
            <person name="Steele A.D."/>
            <person name="Gui C."/>
            <person name="Meng S."/>
            <person name="Li G."/>
            <person name="Viehrig K."/>
            <person name="Ye F."/>
            <person name="Su P."/>
            <person name="Kiefer A.F."/>
            <person name="Nichols A."/>
            <person name="Cepeda A.J."/>
            <person name="Yan W."/>
            <person name="Fan B."/>
            <person name="Jiang Y."/>
            <person name="Adhikari A."/>
            <person name="Zheng C.-J."/>
            <person name="Schuster L."/>
            <person name="Cowan T.M."/>
            <person name="Smanski M.J."/>
            <person name="Chevrette M.G."/>
            <person name="De Carvalho L.P.S."/>
            <person name="Shen B."/>
        </authorList>
    </citation>
    <scope>NUCLEOTIDE SEQUENCE [LARGE SCALE GENOMIC DNA]</scope>
    <source>
        <strain evidence="1 2">NPDC033843</strain>
    </source>
</reference>
<keyword evidence="1" id="KW-0378">Hydrolase</keyword>
<dbReference type="SUPFAM" id="SSF53474">
    <property type="entry name" value="alpha/beta-Hydrolases"/>
    <property type="match status" value="1"/>
</dbReference>
<evidence type="ECO:0000313" key="2">
    <source>
        <dbReference type="Proteomes" id="UP001550739"/>
    </source>
</evidence>
<organism evidence="1 2">
    <name type="scientific">Streptomyces sp. 900129855</name>
    <dbReference type="NCBI Taxonomy" id="3155129"/>
    <lineage>
        <taxon>Bacteria</taxon>
        <taxon>Bacillati</taxon>
        <taxon>Actinomycetota</taxon>
        <taxon>Actinomycetes</taxon>
        <taxon>Kitasatosporales</taxon>
        <taxon>Streptomycetaceae</taxon>
        <taxon>Streptomyces</taxon>
    </lineage>
</organism>
<sequence>MDGPRTKVELFAAIRRDARMEKLSIRELSRRYGVHRAWHETGGTLPMPVLAVGGEHSSGARLANSLDTAAPHLTGAVIAGSGHFVPEERPDAFARELLPFLAASPRPAGRI</sequence>
<name>A0ABV2ZZJ1_9ACTN</name>